<dbReference type="AlphaFoldDB" id="A0A4P9Z3M6"/>
<dbReference type="PANTHER" id="PTHR11075:SF54">
    <property type="entry name" value="LARGE RIBOSOMAL SUBUNIT PROTEIN ML62"/>
    <property type="match status" value="1"/>
</dbReference>
<dbReference type="InterPro" id="IPR000352">
    <property type="entry name" value="Pep_chain_release_fac_I"/>
</dbReference>
<dbReference type="GO" id="GO:0070126">
    <property type="term" value="P:mitochondrial translational termination"/>
    <property type="evidence" value="ECO:0007669"/>
    <property type="project" value="TreeGrafter"/>
</dbReference>
<dbReference type="EMBL" id="KZ989260">
    <property type="protein sequence ID" value="RKP27153.1"/>
    <property type="molecule type" value="Genomic_DNA"/>
</dbReference>
<dbReference type="GO" id="GO:0005762">
    <property type="term" value="C:mitochondrial large ribosomal subunit"/>
    <property type="evidence" value="ECO:0007669"/>
    <property type="project" value="TreeGrafter"/>
</dbReference>
<dbReference type="Proteomes" id="UP000278143">
    <property type="component" value="Unassembled WGS sequence"/>
</dbReference>
<gene>
    <name evidence="2" type="ORF">SYNPS1DRAFT_5841</name>
</gene>
<dbReference type="SUPFAM" id="SSF110916">
    <property type="entry name" value="Peptidyl-tRNA hydrolase domain-like"/>
    <property type="match status" value="1"/>
</dbReference>
<dbReference type="InterPro" id="IPR052104">
    <property type="entry name" value="Mito_Release_Factor_mL62"/>
</dbReference>
<evidence type="ECO:0000313" key="2">
    <source>
        <dbReference type="EMBL" id="RKP27153.1"/>
    </source>
</evidence>
<organism evidence="2 3">
    <name type="scientific">Syncephalis pseudoplumigaleata</name>
    <dbReference type="NCBI Taxonomy" id="1712513"/>
    <lineage>
        <taxon>Eukaryota</taxon>
        <taxon>Fungi</taxon>
        <taxon>Fungi incertae sedis</taxon>
        <taxon>Zoopagomycota</taxon>
        <taxon>Zoopagomycotina</taxon>
        <taxon>Zoopagomycetes</taxon>
        <taxon>Zoopagales</taxon>
        <taxon>Piptocephalidaceae</taxon>
        <taxon>Syncephalis</taxon>
    </lineage>
</organism>
<dbReference type="OrthoDB" id="270639at2759"/>
<dbReference type="Gene3D" id="3.30.160.20">
    <property type="match status" value="1"/>
</dbReference>
<dbReference type="PANTHER" id="PTHR11075">
    <property type="entry name" value="PEPTIDE CHAIN RELEASE FACTOR"/>
    <property type="match status" value="1"/>
</dbReference>
<accession>A0A4P9Z3M6</accession>
<protein>
    <recommendedName>
        <fullName evidence="1">Prokaryotic-type class I peptide chain release factors domain-containing protein</fullName>
    </recommendedName>
</protein>
<feature type="non-terminal residue" evidence="2">
    <location>
        <position position="1"/>
    </location>
</feature>
<sequence length="101" mass="11522">IHYMRSSGPGGQNVNKLSTKVDMRFALQHAGWMPDAVRAKLREQEAARINKQGELVFTSDRTRSQRMNLDDCVDKLYDAIIRAAHVPKEPDAEQQAKVKRM</sequence>
<dbReference type="GO" id="GO:0004045">
    <property type="term" value="F:peptidyl-tRNA hydrolase activity"/>
    <property type="evidence" value="ECO:0007669"/>
    <property type="project" value="TreeGrafter"/>
</dbReference>
<keyword evidence="3" id="KW-1185">Reference proteome</keyword>
<evidence type="ECO:0000313" key="3">
    <source>
        <dbReference type="Proteomes" id="UP000278143"/>
    </source>
</evidence>
<reference evidence="3" key="1">
    <citation type="journal article" date="2018" name="Nat. Microbiol.">
        <title>Leveraging single-cell genomics to expand the fungal tree of life.</title>
        <authorList>
            <person name="Ahrendt S.R."/>
            <person name="Quandt C.A."/>
            <person name="Ciobanu D."/>
            <person name="Clum A."/>
            <person name="Salamov A."/>
            <person name="Andreopoulos B."/>
            <person name="Cheng J.F."/>
            <person name="Woyke T."/>
            <person name="Pelin A."/>
            <person name="Henrissat B."/>
            <person name="Reynolds N.K."/>
            <person name="Benny G.L."/>
            <person name="Smith M.E."/>
            <person name="James T.Y."/>
            <person name="Grigoriev I.V."/>
        </authorList>
    </citation>
    <scope>NUCLEOTIDE SEQUENCE [LARGE SCALE GENOMIC DNA]</scope>
    <source>
        <strain evidence="3">Benny S71-1</strain>
    </source>
</reference>
<evidence type="ECO:0000259" key="1">
    <source>
        <dbReference type="PROSITE" id="PS00745"/>
    </source>
</evidence>
<name>A0A4P9Z3M6_9FUNG</name>
<dbReference type="GO" id="GO:0016150">
    <property type="term" value="F:translation release factor activity, codon nonspecific"/>
    <property type="evidence" value="ECO:0007669"/>
    <property type="project" value="TreeGrafter"/>
</dbReference>
<feature type="non-terminal residue" evidence="2">
    <location>
        <position position="101"/>
    </location>
</feature>
<feature type="domain" description="Prokaryotic-type class I peptide chain release factors" evidence="1">
    <location>
        <begin position="5"/>
        <end position="21"/>
    </location>
</feature>
<dbReference type="Pfam" id="PF00472">
    <property type="entry name" value="RF-1"/>
    <property type="match status" value="1"/>
</dbReference>
<proteinExistence type="predicted"/>
<dbReference type="PROSITE" id="PS00745">
    <property type="entry name" value="RF_PROK_I"/>
    <property type="match status" value="1"/>
</dbReference>